<keyword evidence="6" id="KW-1185">Reference proteome</keyword>
<organism evidence="5">
    <name type="scientific">Solanum lycopersicum</name>
    <name type="common">Tomato</name>
    <name type="synonym">Lycopersicon esculentum</name>
    <dbReference type="NCBI Taxonomy" id="4081"/>
    <lineage>
        <taxon>Eukaryota</taxon>
        <taxon>Viridiplantae</taxon>
        <taxon>Streptophyta</taxon>
        <taxon>Embryophyta</taxon>
        <taxon>Tracheophyta</taxon>
        <taxon>Spermatophyta</taxon>
        <taxon>Magnoliopsida</taxon>
        <taxon>eudicotyledons</taxon>
        <taxon>Gunneridae</taxon>
        <taxon>Pentapetalae</taxon>
        <taxon>asterids</taxon>
        <taxon>lamiids</taxon>
        <taxon>Solanales</taxon>
        <taxon>Solanaceae</taxon>
        <taxon>Solanoideae</taxon>
        <taxon>Solaneae</taxon>
        <taxon>Solanum</taxon>
        <taxon>Solanum subgen. Lycopersicon</taxon>
    </lineage>
</organism>
<dbReference type="InterPro" id="IPR006696">
    <property type="entry name" value="DUF423"/>
</dbReference>
<evidence type="ECO:0000256" key="1">
    <source>
        <dbReference type="ARBA" id="ARBA00004141"/>
    </source>
</evidence>
<dbReference type="Gramene" id="Solyc07g047700.3.1">
    <property type="protein sequence ID" value="Solyc07g047700.3.1"/>
    <property type="gene ID" value="Solyc07g047700.3"/>
</dbReference>
<dbReference type="PANTHER" id="PTHR43461">
    <property type="entry name" value="TRANSMEMBRANE PROTEIN 256"/>
    <property type="match status" value="1"/>
</dbReference>
<evidence type="ECO:0000256" key="4">
    <source>
        <dbReference type="ARBA" id="ARBA00023136"/>
    </source>
</evidence>
<comment type="subcellular location">
    <subcellularLocation>
        <location evidence="1">Membrane</location>
        <topology evidence="1">Multi-pass membrane protein</topology>
    </subcellularLocation>
</comment>
<dbReference type="STRING" id="4081.A0A3Q7HD39"/>
<reference evidence="5" key="1">
    <citation type="journal article" date="2012" name="Nature">
        <title>The tomato genome sequence provides insights into fleshy fruit evolution.</title>
        <authorList>
            <consortium name="Tomato Genome Consortium"/>
        </authorList>
    </citation>
    <scope>NUCLEOTIDE SEQUENCE [LARGE SCALE GENOMIC DNA]</scope>
    <source>
        <strain evidence="5">cv. Heinz 1706</strain>
    </source>
</reference>
<keyword evidence="4" id="KW-0472">Membrane</keyword>
<evidence type="ECO:0000256" key="3">
    <source>
        <dbReference type="ARBA" id="ARBA00022989"/>
    </source>
</evidence>
<dbReference type="AlphaFoldDB" id="A0A3Q7HD39"/>
<name>A0A3Q7HD39_SOLLC</name>
<dbReference type="EnsemblPlants" id="Solyc07g047700.3.1">
    <property type="protein sequence ID" value="Solyc07g047700.3.1"/>
    <property type="gene ID" value="Solyc07g047700.3"/>
</dbReference>
<dbReference type="Proteomes" id="UP000004994">
    <property type="component" value="Chromosome 7"/>
</dbReference>
<keyword evidence="3" id="KW-1133">Transmembrane helix</keyword>
<protein>
    <recommendedName>
        <fullName evidence="7">Transmembrane protein 256 homolog</fullName>
    </recommendedName>
</protein>
<evidence type="ECO:0000313" key="5">
    <source>
        <dbReference type="EnsemblPlants" id="Solyc07g047700.3.1"/>
    </source>
</evidence>
<dbReference type="FunCoup" id="A0A3Q7HD39">
    <property type="interactions" value="1252"/>
</dbReference>
<dbReference type="Pfam" id="PF04241">
    <property type="entry name" value="DUF423"/>
    <property type="match status" value="1"/>
</dbReference>
<evidence type="ECO:0000256" key="2">
    <source>
        <dbReference type="ARBA" id="ARBA00022692"/>
    </source>
</evidence>
<evidence type="ECO:0008006" key="7">
    <source>
        <dbReference type="Google" id="ProtNLM"/>
    </source>
</evidence>
<accession>A0A3Q7HD39</accession>
<dbReference type="OMA" id="VEYQFYH"/>
<proteinExistence type="predicted"/>
<evidence type="ECO:0000313" key="6">
    <source>
        <dbReference type="Proteomes" id="UP000004994"/>
    </source>
</evidence>
<sequence>MLRRPNLNKVAKIKTKTQKSSKMDPQIWHKIAAISGVAAVGLGAYGAHGFKPQNPTYKEVWNTASLYHLVHTAALLAAPITKHPNIVSYFVTNFKYGILTRLGLSRAGARVQGTGCYAVALLEDRKYSTLAPLGGFAFIAAWASLLF</sequence>
<dbReference type="GO" id="GO:0016020">
    <property type="term" value="C:membrane"/>
    <property type="evidence" value="ECO:0000318"/>
    <property type="project" value="GO_Central"/>
</dbReference>
<dbReference type="InParanoid" id="A0A3Q7HD39"/>
<dbReference type="PANTHER" id="PTHR43461:SF1">
    <property type="entry name" value="TRANSMEMBRANE PROTEIN 256"/>
    <property type="match status" value="1"/>
</dbReference>
<reference evidence="5" key="2">
    <citation type="submission" date="2019-01" db="UniProtKB">
        <authorList>
            <consortium name="EnsemblPlants"/>
        </authorList>
    </citation>
    <scope>IDENTIFICATION</scope>
    <source>
        <strain evidence="5">cv. Heinz 1706</strain>
    </source>
</reference>
<keyword evidence="2" id="KW-0812">Transmembrane</keyword>